<feature type="signal peptide" evidence="5">
    <location>
        <begin position="1"/>
        <end position="23"/>
    </location>
</feature>
<gene>
    <name evidence="6" type="ORF">GN244_ATG17089</name>
    <name evidence="7" type="ORF">GN958_ATG16080</name>
</gene>
<comment type="function">
    <text evidence="5">Effector that suppresses plant defense responses during pathogen infection.</text>
</comment>
<keyword evidence="3 5" id="KW-0964">Secreted</keyword>
<comment type="caution">
    <text evidence="6">The sequence shown here is derived from an EMBL/GenBank/DDBJ whole genome shotgun (WGS) entry which is preliminary data.</text>
</comment>
<dbReference type="Proteomes" id="UP000602510">
    <property type="component" value="Unassembled WGS sequence"/>
</dbReference>
<accession>A0A833W6T2</accession>
<organism evidence="6 8">
    <name type="scientific">Phytophthora infestans</name>
    <name type="common">Potato late blight agent</name>
    <name type="synonym">Botrytis infestans</name>
    <dbReference type="NCBI Taxonomy" id="4787"/>
    <lineage>
        <taxon>Eukaryota</taxon>
        <taxon>Sar</taxon>
        <taxon>Stramenopiles</taxon>
        <taxon>Oomycota</taxon>
        <taxon>Peronosporomycetes</taxon>
        <taxon>Peronosporales</taxon>
        <taxon>Peronosporaceae</taxon>
        <taxon>Phytophthora</taxon>
    </lineage>
</organism>
<evidence type="ECO:0000313" key="7">
    <source>
        <dbReference type="EMBL" id="KAF4134824.1"/>
    </source>
</evidence>
<reference evidence="6" key="1">
    <citation type="submission" date="2020-04" db="EMBL/GenBank/DDBJ databases">
        <title>Hybrid Assembly of Korean Phytophthora infestans isolates.</title>
        <authorList>
            <person name="Prokchorchik M."/>
            <person name="Lee Y."/>
            <person name="Seo J."/>
            <person name="Cho J.-H."/>
            <person name="Park Y.-E."/>
            <person name="Jang D.-C."/>
            <person name="Im J.-S."/>
            <person name="Choi J.-G."/>
            <person name="Park H.-J."/>
            <person name="Lee G.-B."/>
            <person name="Lee Y.-G."/>
            <person name="Hong S.-Y."/>
            <person name="Cho K."/>
            <person name="Sohn K.H."/>
        </authorList>
    </citation>
    <scope>NUCLEOTIDE SEQUENCE</scope>
    <source>
        <strain evidence="6">KR_1_A1</strain>
        <strain evidence="7">KR_2_A2</strain>
    </source>
</reference>
<evidence type="ECO:0000256" key="3">
    <source>
        <dbReference type="ARBA" id="ARBA00022525"/>
    </source>
</evidence>
<comment type="similarity">
    <text evidence="2 5">Belongs to the RxLR effector family.</text>
</comment>
<dbReference type="Proteomes" id="UP000704712">
    <property type="component" value="Unassembled WGS sequence"/>
</dbReference>
<evidence type="ECO:0000256" key="2">
    <source>
        <dbReference type="ARBA" id="ARBA00010400"/>
    </source>
</evidence>
<keyword evidence="4 5" id="KW-0732">Signal</keyword>
<keyword evidence="8" id="KW-1185">Reference proteome</keyword>
<feature type="chain" id="PRO_5044948267" description="RxLR effector protein" evidence="5">
    <location>
        <begin position="24"/>
        <end position="168"/>
    </location>
</feature>
<dbReference type="EMBL" id="JAACNO010002256">
    <property type="protein sequence ID" value="KAF4134824.1"/>
    <property type="molecule type" value="Genomic_DNA"/>
</dbReference>
<evidence type="ECO:0000313" key="6">
    <source>
        <dbReference type="EMBL" id="KAF4030997.1"/>
    </source>
</evidence>
<dbReference type="Pfam" id="PF16810">
    <property type="entry name" value="RXLR"/>
    <property type="match status" value="1"/>
</dbReference>
<evidence type="ECO:0000256" key="4">
    <source>
        <dbReference type="ARBA" id="ARBA00022729"/>
    </source>
</evidence>
<dbReference type="InterPro" id="IPR031825">
    <property type="entry name" value="RXLR"/>
</dbReference>
<dbReference type="EMBL" id="WSZM01000604">
    <property type="protein sequence ID" value="KAF4030997.1"/>
    <property type="molecule type" value="Genomic_DNA"/>
</dbReference>
<proteinExistence type="inferred from homology"/>
<evidence type="ECO:0000256" key="5">
    <source>
        <dbReference type="RuleBase" id="RU367124"/>
    </source>
</evidence>
<protein>
    <recommendedName>
        <fullName evidence="5">RxLR effector protein</fullName>
    </recommendedName>
</protein>
<evidence type="ECO:0000256" key="1">
    <source>
        <dbReference type="ARBA" id="ARBA00004613"/>
    </source>
</evidence>
<dbReference type="SMR" id="A0A833W6T2"/>
<comment type="domain">
    <text evidence="5">The RxLR-dEER motif acts to carry the protein into the host cell cytoplasm through binding to cell surface phosphatidylinositol-3-phosphate.</text>
</comment>
<name>A0A833W6T2_PHYIN</name>
<dbReference type="AlphaFoldDB" id="A0A833W6T2"/>
<comment type="subcellular location">
    <subcellularLocation>
        <location evidence="1 5">Secreted</location>
    </subcellularLocation>
</comment>
<sequence>MRLPSILVVAASTLFLHYGYTSASPGADAVLTGAVSLGFLQLVGADQSVIEQPRFLRDGKIAEGDNEERVNAQKEAAAKVLDQVFKTKSLSPLDKLEKTSNLAVIRHVAAMVDDKVDKIFAFADAVGMGRASMLKMLKGDKQFTDAERLKTVKRYVKFLIKKEQNNKA</sequence>
<evidence type="ECO:0000313" key="8">
    <source>
        <dbReference type="Proteomes" id="UP000602510"/>
    </source>
</evidence>